<evidence type="ECO:0000256" key="1">
    <source>
        <dbReference type="SAM" id="Phobius"/>
    </source>
</evidence>
<feature type="transmembrane region" description="Helical" evidence="1">
    <location>
        <begin position="15"/>
        <end position="38"/>
    </location>
</feature>
<comment type="caution">
    <text evidence="2">The sequence shown here is derived from an EMBL/GenBank/DDBJ whole genome shotgun (WGS) entry which is preliminary data.</text>
</comment>
<name>A0A7C8BRL4_9MICO</name>
<sequence length="70" mass="7175">MKAFVRFMATSGGRWLRVVAGAALIAIGAALGGGWWALAVVGALFVLVGALDVCLIAPLVGLPVRGRDVR</sequence>
<keyword evidence="1" id="KW-0812">Transmembrane</keyword>
<keyword evidence="1" id="KW-0472">Membrane</keyword>
<organism evidence="2 3">
    <name type="scientific">Pseudoclavibacter caeni</name>
    <dbReference type="NCBI Taxonomy" id="908846"/>
    <lineage>
        <taxon>Bacteria</taxon>
        <taxon>Bacillati</taxon>
        <taxon>Actinomycetota</taxon>
        <taxon>Actinomycetes</taxon>
        <taxon>Micrococcales</taxon>
        <taxon>Microbacteriaceae</taxon>
        <taxon>Pseudoclavibacter</taxon>
    </lineage>
</organism>
<evidence type="ECO:0000313" key="2">
    <source>
        <dbReference type="EMBL" id="KAB1632484.1"/>
    </source>
</evidence>
<keyword evidence="1" id="KW-1133">Transmembrane helix</keyword>
<evidence type="ECO:0000313" key="3">
    <source>
        <dbReference type="Proteomes" id="UP000481339"/>
    </source>
</evidence>
<keyword evidence="3" id="KW-1185">Reference proteome</keyword>
<proteinExistence type="predicted"/>
<dbReference type="AlphaFoldDB" id="A0A7C8BRL4"/>
<dbReference type="RefSeq" id="WP_158036261.1">
    <property type="nucleotide sequence ID" value="NZ_BAAAZV010000017.1"/>
</dbReference>
<dbReference type="EMBL" id="WBKA01000003">
    <property type="protein sequence ID" value="KAB1632484.1"/>
    <property type="molecule type" value="Genomic_DNA"/>
</dbReference>
<protein>
    <submittedName>
        <fullName evidence="2">DUF2892 domain-containing protein</fullName>
    </submittedName>
</protein>
<reference evidence="2 3" key="1">
    <citation type="submission" date="2019-09" db="EMBL/GenBank/DDBJ databases">
        <title>Phylogeny of genus Pseudoclavibacter and closely related genus.</title>
        <authorList>
            <person name="Li Y."/>
        </authorList>
    </citation>
    <scope>NUCLEOTIDE SEQUENCE [LARGE SCALE GENOMIC DNA]</scope>
    <source>
        <strain evidence="2 3">JCM 16921</strain>
    </source>
</reference>
<feature type="transmembrane region" description="Helical" evidence="1">
    <location>
        <begin position="44"/>
        <end position="64"/>
    </location>
</feature>
<dbReference type="Proteomes" id="UP000481339">
    <property type="component" value="Unassembled WGS sequence"/>
</dbReference>
<accession>A0A7C8BRL4</accession>
<gene>
    <name evidence="2" type="ORF">F8O02_05670</name>
</gene>